<gene>
    <name evidence="2" type="ORF">RSE6_01994</name>
</gene>
<reference evidence="3" key="1">
    <citation type="submission" date="2016-03" db="EMBL/GenBank/DDBJ databases">
        <authorList>
            <person name="Guldener U."/>
        </authorList>
    </citation>
    <scope>NUCLEOTIDE SEQUENCE [LARGE SCALE GENOMIC DNA]</scope>
</reference>
<organism evidence="2 3">
    <name type="scientific">Rhynchosporium secalis</name>
    <name type="common">Barley scald fungus</name>
    <dbReference type="NCBI Taxonomy" id="38038"/>
    <lineage>
        <taxon>Eukaryota</taxon>
        <taxon>Fungi</taxon>
        <taxon>Dikarya</taxon>
        <taxon>Ascomycota</taxon>
        <taxon>Pezizomycotina</taxon>
        <taxon>Leotiomycetes</taxon>
        <taxon>Helotiales</taxon>
        <taxon>Ploettnerulaceae</taxon>
        <taxon>Rhynchosporium</taxon>
    </lineage>
</organism>
<protein>
    <submittedName>
        <fullName evidence="2">Uncharacterized protein</fullName>
    </submittedName>
</protein>
<accession>A0A1E1LZ58</accession>
<evidence type="ECO:0000313" key="2">
    <source>
        <dbReference type="EMBL" id="CZT42142.1"/>
    </source>
</evidence>
<keyword evidence="1" id="KW-0732">Signal</keyword>
<feature type="signal peptide" evidence="1">
    <location>
        <begin position="1"/>
        <end position="17"/>
    </location>
</feature>
<name>A0A1E1LZ58_RHYSE</name>
<evidence type="ECO:0000256" key="1">
    <source>
        <dbReference type="SAM" id="SignalP"/>
    </source>
</evidence>
<sequence>MKYLALTLSTVLTLATALSLPAETNENPADILRKRQQNGFQVHSCAIVGSGNAKCRKCAHSNCDNFKTLTHGKKYDFNCVCRGGECVNGLCGWDYALDLNCWVWAGRTDGNCPTAGKSKLAFLATFLPNFALTEVPSDGLTECDFCTR</sequence>
<evidence type="ECO:0000313" key="3">
    <source>
        <dbReference type="Proteomes" id="UP000177625"/>
    </source>
</evidence>
<dbReference type="AlphaFoldDB" id="A0A1E1LZ58"/>
<dbReference type="EMBL" id="FJVC01000078">
    <property type="protein sequence ID" value="CZT42142.1"/>
    <property type="molecule type" value="Genomic_DNA"/>
</dbReference>
<proteinExistence type="predicted"/>
<feature type="chain" id="PRO_5009447732" evidence="1">
    <location>
        <begin position="18"/>
        <end position="148"/>
    </location>
</feature>
<keyword evidence="3" id="KW-1185">Reference proteome</keyword>
<dbReference type="Proteomes" id="UP000177625">
    <property type="component" value="Unassembled WGS sequence"/>
</dbReference>